<keyword evidence="2" id="KW-1185">Reference proteome</keyword>
<proteinExistence type="predicted"/>
<evidence type="ECO:0000313" key="2">
    <source>
        <dbReference type="Proteomes" id="UP000272942"/>
    </source>
</evidence>
<organism evidence="3">
    <name type="scientific">Echinostoma caproni</name>
    <dbReference type="NCBI Taxonomy" id="27848"/>
    <lineage>
        <taxon>Eukaryota</taxon>
        <taxon>Metazoa</taxon>
        <taxon>Spiralia</taxon>
        <taxon>Lophotrochozoa</taxon>
        <taxon>Platyhelminthes</taxon>
        <taxon>Trematoda</taxon>
        <taxon>Digenea</taxon>
        <taxon>Plagiorchiida</taxon>
        <taxon>Echinostomata</taxon>
        <taxon>Echinostomatoidea</taxon>
        <taxon>Echinostomatidae</taxon>
        <taxon>Echinostoma</taxon>
    </lineage>
</organism>
<dbReference type="WBParaSite" id="ECPE_0000573501-mRNA-1">
    <property type="protein sequence ID" value="ECPE_0000573501-mRNA-1"/>
    <property type="gene ID" value="ECPE_0000573501"/>
</dbReference>
<protein>
    <submittedName>
        <fullName evidence="3">DUF4091 domain-containing protein</fullName>
    </submittedName>
</protein>
<dbReference type="AlphaFoldDB" id="A0A183AFI7"/>
<reference evidence="3" key="1">
    <citation type="submission" date="2016-06" db="UniProtKB">
        <authorList>
            <consortium name="WormBaseParasite"/>
        </authorList>
    </citation>
    <scope>IDENTIFICATION</scope>
</reference>
<name>A0A183AFI7_9TREM</name>
<accession>A0A183AFI7</accession>
<reference evidence="1 2" key="2">
    <citation type="submission" date="2018-11" db="EMBL/GenBank/DDBJ databases">
        <authorList>
            <consortium name="Pathogen Informatics"/>
        </authorList>
    </citation>
    <scope>NUCLEOTIDE SEQUENCE [LARGE SCALE GENOMIC DNA]</scope>
    <source>
        <strain evidence="1 2">Egypt</strain>
    </source>
</reference>
<dbReference type="OrthoDB" id="5987677at2759"/>
<dbReference type="Proteomes" id="UP000272942">
    <property type="component" value="Unassembled WGS sequence"/>
</dbReference>
<evidence type="ECO:0000313" key="3">
    <source>
        <dbReference type="WBParaSite" id="ECPE_0000573501-mRNA-1"/>
    </source>
</evidence>
<evidence type="ECO:0000313" key="1">
    <source>
        <dbReference type="EMBL" id="VDP76358.1"/>
    </source>
</evidence>
<sequence>MKPFCEAAIQPEMEYRERGVAGQVTGFQTLDGSATTNQSPLVIRGTDGFGNMLINPPKRDLMTFERDPERYWLFMANVFKSTGDSTIRLSYLIQYCSGETKRAIESCLILDPEEGFNEALYIL</sequence>
<gene>
    <name evidence="1" type="ORF">ECPE_LOCUS5720</name>
</gene>
<dbReference type="EMBL" id="UZAN01042594">
    <property type="protein sequence ID" value="VDP76358.1"/>
    <property type="molecule type" value="Genomic_DNA"/>
</dbReference>